<dbReference type="RefSeq" id="WP_259138379.1">
    <property type="nucleotide sequence ID" value="NZ_JANUXX010000005.1"/>
</dbReference>
<protein>
    <submittedName>
        <fullName evidence="1">Uncharacterized protein</fullName>
    </submittedName>
</protein>
<accession>A0ABT2F787</accession>
<sequence length="68" mass="7867">MLQNYSDFQHEVFHLRELNIPKNTIVPFIITPISQIVKITPVEEKDGVYFCSVTGKSLNTLIEEFKGR</sequence>
<gene>
    <name evidence="1" type="ORF">NXS10_05105</name>
</gene>
<reference evidence="1 2" key="1">
    <citation type="journal article" date="2023" name="Int. J. Syst. Evol. Microbiol.">
        <title>Streptococcus sciuri sp. nov., Staphylococcus marylandisciuri sp. nov. and Staphylococcus americanisciuri sp. nov., isolated from faeces of eastern grey squirrel (Sciurus carolinensis).</title>
        <authorList>
            <person name="Volokhov D.V."/>
            <person name="Zagorodnyaya T.A."/>
            <person name="Furtak V.A."/>
            <person name="Nattanmai G."/>
            <person name="Randall L."/>
            <person name="Jose S."/>
            <person name="Gao Y."/>
            <person name="Eisenberg T."/>
            <person name="Delmonte P."/>
            <person name="Blom J."/>
            <person name="Mitchell K.K."/>
        </authorList>
    </citation>
    <scope>NUCLEOTIDE SEQUENCE [LARGE SCALE GENOMIC DNA]</scope>
    <source>
        <strain evidence="1 2">SQ9-PEA</strain>
    </source>
</reference>
<comment type="caution">
    <text evidence="1">The sequence shown here is derived from an EMBL/GenBank/DDBJ whole genome shotgun (WGS) entry which is preliminary data.</text>
</comment>
<keyword evidence="2" id="KW-1185">Reference proteome</keyword>
<dbReference type="Proteomes" id="UP001206548">
    <property type="component" value="Unassembled WGS sequence"/>
</dbReference>
<proteinExistence type="predicted"/>
<evidence type="ECO:0000313" key="2">
    <source>
        <dbReference type="Proteomes" id="UP001206548"/>
    </source>
</evidence>
<name>A0ABT2F787_9STRE</name>
<organism evidence="1 2">
    <name type="scientific">Streptococcus sciuri</name>
    <dbReference type="NCBI Taxonomy" id="2973939"/>
    <lineage>
        <taxon>Bacteria</taxon>
        <taxon>Bacillati</taxon>
        <taxon>Bacillota</taxon>
        <taxon>Bacilli</taxon>
        <taxon>Lactobacillales</taxon>
        <taxon>Streptococcaceae</taxon>
        <taxon>Streptococcus</taxon>
    </lineage>
</organism>
<dbReference type="EMBL" id="JANUXX010000005">
    <property type="protein sequence ID" value="MCS4488333.1"/>
    <property type="molecule type" value="Genomic_DNA"/>
</dbReference>
<evidence type="ECO:0000313" key="1">
    <source>
        <dbReference type="EMBL" id="MCS4488333.1"/>
    </source>
</evidence>